<feature type="region of interest" description="Disordered" evidence="2">
    <location>
        <begin position="237"/>
        <end position="283"/>
    </location>
</feature>
<feature type="compositionally biased region" description="Polar residues" evidence="2">
    <location>
        <begin position="58"/>
        <end position="75"/>
    </location>
</feature>
<dbReference type="InterPro" id="IPR039340">
    <property type="entry name" value="Tfc4/TFIIIC-102/Sfc4"/>
</dbReference>
<dbReference type="GO" id="GO:0000127">
    <property type="term" value="C:transcription factor TFIIIC complex"/>
    <property type="evidence" value="ECO:0007669"/>
    <property type="project" value="TreeGrafter"/>
</dbReference>
<feature type="compositionally biased region" description="Basic residues" evidence="2">
    <location>
        <begin position="252"/>
        <end position="276"/>
    </location>
</feature>
<proteinExistence type="predicted"/>
<organism evidence="3 4">
    <name type="scientific">Xylaria bambusicola</name>
    <dbReference type="NCBI Taxonomy" id="326684"/>
    <lineage>
        <taxon>Eukaryota</taxon>
        <taxon>Fungi</taxon>
        <taxon>Dikarya</taxon>
        <taxon>Ascomycota</taxon>
        <taxon>Pezizomycotina</taxon>
        <taxon>Sordariomycetes</taxon>
        <taxon>Xylariomycetidae</taxon>
        <taxon>Xylariales</taxon>
        <taxon>Xylariaceae</taxon>
        <taxon>Xylaria</taxon>
    </lineage>
</organism>
<dbReference type="InterPro" id="IPR011990">
    <property type="entry name" value="TPR-like_helical_dom_sf"/>
</dbReference>
<evidence type="ECO:0000313" key="4">
    <source>
        <dbReference type="Proteomes" id="UP001305414"/>
    </source>
</evidence>
<feature type="compositionally biased region" description="Acidic residues" evidence="2">
    <location>
        <begin position="710"/>
        <end position="726"/>
    </location>
</feature>
<evidence type="ECO:0000256" key="2">
    <source>
        <dbReference type="SAM" id="MobiDB-lite"/>
    </source>
</evidence>
<dbReference type="PROSITE" id="PS50005">
    <property type="entry name" value="TPR"/>
    <property type="match status" value="2"/>
</dbReference>
<keyword evidence="1" id="KW-0802">TPR repeat</keyword>
<dbReference type="PANTHER" id="PTHR23082">
    <property type="entry name" value="TRANSCRIPTION INITIATION FACTOR IIIC TFIIIC , POLYPEPTIDE 3-RELATED"/>
    <property type="match status" value="1"/>
</dbReference>
<feature type="repeat" description="TPR" evidence="1">
    <location>
        <begin position="636"/>
        <end position="669"/>
    </location>
</feature>
<feature type="compositionally biased region" description="Basic residues" evidence="2">
    <location>
        <begin position="739"/>
        <end position="753"/>
    </location>
</feature>
<dbReference type="GO" id="GO:0006383">
    <property type="term" value="P:transcription by RNA polymerase III"/>
    <property type="evidence" value="ECO:0007669"/>
    <property type="project" value="InterPro"/>
</dbReference>
<feature type="compositionally biased region" description="Polar residues" evidence="2">
    <location>
        <begin position="123"/>
        <end position="132"/>
    </location>
</feature>
<dbReference type="PANTHER" id="PTHR23082:SF0">
    <property type="entry name" value="GENERAL TRANSCRIPTION FACTOR 3C POLYPEPTIDE 3"/>
    <property type="match status" value="1"/>
</dbReference>
<dbReference type="Pfam" id="PF13181">
    <property type="entry name" value="TPR_8"/>
    <property type="match status" value="1"/>
</dbReference>
<feature type="region of interest" description="Disordered" evidence="2">
    <location>
        <begin position="123"/>
        <end position="168"/>
    </location>
</feature>
<comment type="caution">
    <text evidence="3">The sequence shown here is derived from an EMBL/GenBank/DDBJ whole genome shotgun (WGS) entry which is preliminary data.</text>
</comment>
<protein>
    <recommendedName>
        <fullName evidence="5">TPR-like protein</fullName>
    </recommendedName>
</protein>
<keyword evidence="4" id="KW-1185">Reference proteome</keyword>
<feature type="compositionally biased region" description="Basic and acidic residues" evidence="2">
    <location>
        <begin position="150"/>
        <end position="164"/>
    </location>
</feature>
<dbReference type="InterPro" id="IPR019734">
    <property type="entry name" value="TPR_rpt"/>
</dbReference>
<name>A0AAN7UY34_9PEZI</name>
<feature type="region of interest" description="Disordered" evidence="2">
    <location>
        <begin position="18"/>
        <end position="100"/>
    </location>
</feature>
<dbReference type="Proteomes" id="UP001305414">
    <property type="component" value="Unassembled WGS sequence"/>
</dbReference>
<dbReference type="SMART" id="SM00028">
    <property type="entry name" value="TPR"/>
    <property type="match status" value="5"/>
</dbReference>
<dbReference type="EMBL" id="JAWHQM010000012">
    <property type="protein sequence ID" value="KAK5629734.1"/>
    <property type="molecule type" value="Genomic_DNA"/>
</dbReference>
<reference evidence="3 4" key="1">
    <citation type="submission" date="2023-10" db="EMBL/GenBank/DDBJ databases">
        <title>Draft genome sequence of Xylaria bambusicola isolate GMP-LS, the root and basal stem rot pathogen of sugarcane in Indonesia.</title>
        <authorList>
            <person name="Selvaraj P."/>
            <person name="Muralishankar V."/>
            <person name="Muruganantham S."/>
            <person name="Sp S."/>
            <person name="Haryani S."/>
            <person name="Lau K.J.X."/>
            <person name="Naqvi N.I."/>
        </authorList>
    </citation>
    <scope>NUCLEOTIDE SEQUENCE [LARGE SCALE GENOMIC DNA]</scope>
    <source>
        <strain evidence="3">GMP-LS</strain>
    </source>
</reference>
<dbReference type="AlphaFoldDB" id="A0AAN7UY34"/>
<evidence type="ECO:0000313" key="3">
    <source>
        <dbReference type="EMBL" id="KAK5629734.1"/>
    </source>
</evidence>
<dbReference type="SUPFAM" id="SSF48452">
    <property type="entry name" value="TPR-like"/>
    <property type="match status" value="2"/>
</dbReference>
<dbReference type="Gene3D" id="1.25.40.10">
    <property type="entry name" value="Tetratricopeptide repeat domain"/>
    <property type="match status" value="3"/>
</dbReference>
<sequence length="1205" mass="135888">MSRPTSLTSDALQALYKRGLIEQPSFHASRAQSDKDDGNMDQPTQLDLDRNLQHAGPSGTNVPGQSSFAPTQLSPYQDGDHHPPPVSQLSQASPPPSYLVDPLILADDAYHGGATVPQDNLTSILPKQTSTGGLQGSFPAGAWNNQVDISQKRTPDDDMIDPRLPKAPNYGYKRFTSVGEPAEQPVLNVPSGDPTYTYPAPSNSSLVHDYNVSSNMDLDHSMMDSATDALLERQMDLQDGSEEESESDYRQRTQRGRRGRRGGRGGRTRGAKRGPRKAAEPTGDVKYRINMASNAYINGQLDEAIKFVEEAIRINAETYRAWTLLATFLEEKGDPKGSFTARVFSCHLQPKNVEGWLHCADIGIALRDELPDDAAHFLEQASICYSAALRADISNQQARHSRAAIAFERGQIRTAAKDYLYLLEHGGGYDVHALRSYAEMTIILASTRKRSFYKPESAIDWYRRAFDHFQANGIDQPQPLEWQDINIFVGLLAYVEHTKDALFQLKSLARWLLGRSKENFWDDWQDDDREWDVDNVRRTELQDFEPGKHSESSYGSGLPLDLRTKLAIYRLKLGDLDEAQRHINHVDPEGPNGPHVLSNEPHLLAEIGSALYDSDLRPLALRFFEPLLSIPDVLDSAALLAAGRCYLDAGDKRQAEECFGAAIDVDESNDEAAIDARYELAKMYEAAREEQEAYILVNEAIRLQQAHDEAEGEDDEDDMDEYQGSDDDARNRSGAGAARKARPGNKRALRRVKPRAPKSLILDKDGNEIRRPRPRRKLFGRSEEVSLEEKRRAEGLTAAWRTIHGVRETTGNDKRIGPPDAFMRAAKELVDDFRSCKGFYSWEKYLIHLGINEDKQVYVSRNRNLIEMKERLSHNLNPFEPSTERQLGERTAVSYRGVSFSDWLELFLEYAVGLAHNERFQESYQVCESARDAEVFAKNREDMFLIHVTWAACALRARDEEACVAAARFLMRDRQFDSDPFRMFAALCRLCPSPASWYASGPVQKYMLRQIKLMDRALVSGGGEDSDEEESKANGGRVYPSKELDITLLVLYGHILFVSNSFTYALNYFLRAYSIDPTNQMVLLSVGQCYIHYALKRQSENRQYLLVQGFVFLHRYYDLKVSSADAAQRQEAHYNMARSYHAIGIPHLAAQFYQRVLRDIPDDSEPSVLGTSDLSKEAAYNLQQICWAGGDLHAVKSLGERYLTL</sequence>
<evidence type="ECO:0000256" key="1">
    <source>
        <dbReference type="PROSITE-ProRule" id="PRU00339"/>
    </source>
</evidence>
<accession>A0AAN7UY34</accession>
<feature type="region of interest" description="Disordered" evidence="2">
    <location>
        <begin position="706"/>
        <end position="753"/>
    </location>
</feature>
<feature type="repeat" description="TPR" evidence="1">
    <location>
        <begin position="1046"/>
        <end position="1079"/>
    </location>
</feature>
<gene>
    <name evidence="3" type="ORF">RRF57_005449</name>
</gene>
<evidence type="ECO:0008006" key="5">
    <source>
        <dbReference type="Google" id="ProtNLM"/>
    </source>
</evidence>